<feature type="compositionally biased region" description="Basic and acidic residues" evidence="14">
    <location>
        <begin position="510"/>
        <end position="524"/>
    </location>
</feature>
<evidence type="ECO:0000256" key="5">
    <source>
        <dbReference type="ARBA" id="ARBA00022540"/>
    </source>
</evidence>
<evidence type="ECO:0000256" key="11">
    <source>
        <dbReference type="ARBA" id="ARBA00037759"/>
    </source>
</evidence>
<keyword evidence="10" id="KW-0007">Acetylation</keyword>
<keyword evidence="7" id="KW-0832">Ubl conjugation</keyword>
<feature type="region of interest" description="Disordered" evidence="14">
    <location>
        <begin position="372"/>
        <end position="434"/>
    </location>
</feature>
<dbReference type="GO" id="GO:0003743">
    <property type="term" value="F:translation initiation factor activity"/>
    <property type="evidence" value="ECO:0007669"/>
    <property type="project" value="UniProtKB-KW"/>
</dbReference>
<dbReference type="PANTHER" id="PTHR23253">
    <property type="entry name" value="EUKARYOTIC TRANSLATION INITIATION FACTOR 4 GAMMA"/>
    <property type="match status" value="1"/>
</dbReference>
<dbReference type="OrthoDB" id="514777at2759"/>
<feature type="compositionally biased region" description="Low complexity" evidence="14">
    <location>
        <begin position="418"/>
        <end position="431"/>
    </location>
</feature>
<dbReference type="GO" id="GO:0016281">
    <property type="term" value="C:eukaryotic translation initiation factor 4F complex"/>
    <property type="evidence" value="ECO:0007669"/>
    <property type="project" value="TreeGrafter"/>
</dbReference>
<keyword evidence="8" id="KW-0810">Translation regulation</keyword>
<dbReference type="Pfam" id="PF02854">
    <property type="entry name" value="MIF4G"/>
    <property type="match status" value="1"/>
</dbReference>
<dbReference type="GO" id="GO:0006417">
    <property type="term" value="P:regulation of translation"/>
    <property type="evidence" value="ECO:0007669"/>
    <property type="project" value="UniProtKB-KW"/>
</dbReference>
<dbReference type="Gene3D" id="1.25.40.180">
    <property type="match status" value="3"/>
</dbReference>
<proteinExistence type="inferred from homology"/>
<comment type="similarity">
    <text evidence="1">Belongs to the eukaryotic initiation factor 4G family.</text>
</comment>
<organism evidence="15">
    <name type="scientific">Dendroctonus ponderosae</name>
    <name type="common">Mountain pine beetle</name>
    <dbReference type="NCBI Taxonomy" id="77166"/>
    <lineage>
        <taxon>Eukaryota</taxon>
        <taxon>Metazoa</taxon>
        <taxon>Ecdysozoa</taxon>
        <taxon>Arthropoda</taxon>
        <taxon>Hexapoda</taxon>
        <taxon>Insecta</taxon>
        <taxon>Pterygota</taxon>
        <taxon>Neoptera</taxon>
        <taxon>Endopterygota</taxon>
        <taxon>Coleoptera</taxon>
        <taxon>Polyphaga</taxon>
        <taxon>Cucujiformia</taxon>
        <taxon>Curculionidae</taxon>
        <taxon>Scolytinae</taxon>
        <taxon>Dendroctonus</taxon>
    </lineage>
</organism>
<evidence type="ECO:0000313" key="15">
    <source>
        <dbReference type="EMBL" id="ENN78791.1"/>
    </source>
</evidence>
<evidence type="ECO:0000256" key="8">
    <source>
        <dbReference type="ARBA" id="ARBA00022845"/>
    </source>
</evidence>
<comment type="function">
    <text evidence="11">Appears to play a role in the switch from cap-dependent to IRES-mediated translation during mitosis, apoptosis and viral infection. Cleaved by some caspases and viral proteases.</text>
</comment>
<feature type="region of interest" description="Disordered" evidence="14">
    <location>
        <begin position="14"/>
        <end position="48"/>
    </location>
</feature>
<sequence length="886" mass="100140">MTPSVSVALYSNHHNSTLTTESPRQPGPQAARASGKDGLAAPSANKRRWVPPSTLRLRDAVATPESRNDQVFRKVRGILNKLTPEKFQKLSDDLLRVELQSPVILKGVIILIFDKALDEPKYSSMYAQLCKRLSEEAPNFEQGDGSTNTFRILLLNKCKVEFDNRAAALERNINGVAEDGSLLDKDELEERRQTTKRKMLGNIKFIGELGKLEMLSEGILHRCIRELLVRRGDDPAEDLECLCQIMRTCGRILDTEKGKNLMEQYFYRMRSLAENMDLQPRIRFMLKDIIDLRNDNWMPRKATVVEGPVPMAQIRPAENDRQGFRRDRNQHDRESDRNQTDSLFRHPLKTRGGLDDMLAELSLTSSPAALIPVGPPFGGPNGFGGRDGRDAPFRGERRNQGFNTGNYEGSRRGHYKHNQNNSGSNFNNQSNKDIAPRFKRNNLIVAKEELQEVELRPNSMLFNKASVLNHNAANAGSQMIRALSVEVPSFGGGKQPPSALKEPLPMKQVTQDKPKSKKDKGPSKEEVLKKFNTLLDEYWKAEVDLRQAINSYKEHKVPDKFVKELILSGLSLALDKSDLQQEKFIQLIGNLKENGAVSGIAVQEAVKALCHVLDQRTSDGETERDVVITAASGLLAAAVCEHLAPLSDVALLTDNGAHYPLFLLVLQRIKAKTGKSELSEIFNKSKINLMAQLPEADRTKERLSEILEERELTFLYPLLRIQADLARQLAADPNPQTFYKWIKENLEPANFNDPGFINALVTVLIKYITQEAQSAGDEKGMTEKENALLKRYEVILHAFLRDKSSLQLVAVYSLQMHFYAQGFPRGQLLRWFMSMYELEIVDEEAFLNWKEDVTDAYPGKGQALFQVNQWLTWLQEAESEDEEGDD</sequence>
<reference evidence="15" key="1">
    <citation type="journal article" date="2013" name="Genome Biol.">
        <title>Draft genome of the mountain pine beetle, Dendroctonus ponderosae Hopkins, a major forest pest.</title>
        <authorList>
            <person name="Keeling C.I."/>
            <person name="Yuen M.M."/>
            <person name="Liao N.Y."/>
            <person name="Docking T.R."/>
            <person name="Chan S.K."/>
            <person name="Taylor G.A."/>
            <person name="Palmquist D.L."/>
            <person name="Jackman S.D."/>
            <person name="Nguyen A."/>
            <person name="Li M."/>
            <person name="Henderson H."/>
            <person name="Janes J.K."/>
            <person name="Zhao Y."/>
            <person name="Pandoh P."/>
            <person name="Moore R."/>
            <person name="Sperling F.A."/>
            <person name="Huber D.P."/>
            <person name="Birol I."/>
            <person name="Jones S.J."/>
            <person name="Bohlmann J."/>
        </authorList>
    </citation>
    <scope>NUCLEOTIDE SEQUENCE</scope>
</reference>
<evidence type="ECO:0000256" key="4">
    <source>
        <dbReference type="ARBA" id="ARBA00022499"/>
    </source>
</evidence>
<dbReference type="CDD" id="cd11559">
    <property type="entry name" value="W2_eIF4G1_like"/>
    <property type="match status" value="1"/>
</dbReference>
<dbReference type="SMART" id="SM00543">
    <property type="entry name" value="MIF4G"/>
    <property type="match status" value="1"/>
</dbReference>
<dbReference type="PROSITE" id="PS51366">
    <property type="entry name" value="MI"/>
    <property type="match status" value="1"/>
</dbReference>
<name>N6UDT6_DENPD</name>
<dbReference type="PANTHER" id="PTHR23253:SF9">
    <property type="entry name" value="EUKARYOTIC TRANSLATION INITIATION FACTOR 4 GAMMA 2"/>
    <property type="match status" value="1"/>
</dbReference>
<gene>
    <name evidence="15" type="ORF">YQE_04747</name>
</gene>
<feature type="non-terminal residue" evidence="15">
    <location>
        <position position="1"/>
    </location>
</feature>
<comment type="subunit">
    <text evidence="13">Interacts with the serine/threonine protein kinases MKNK1 and MKNK2. Binds EIF4A and EIF3. Interacts with MIF4GD. Interacts with DAZAP2.</text>
</comment>
<evidence type="ECO:0000256" key="14">
    <source>
        <dbReference type="SAM" id="MobiDB-lite"/>
    </source>
</evidence>
<keyword evidence="6" id="KW-0597">Phosphoprotein</keyword>
<feature type="region of interest" description="Disordered" evidence="14">
    <location>
        <begin position="313"/>
        <end position="349"/>
    </location>
</feature>
<dbReference type="EMBL" id="KB740835">
    <property type="protein sequence ID" value="ENN78791.1"/>
    <property type="molecule type" value="Genomic_DNA"/>
</dbReference>
<dbReference type="HOGENOM" id="CLU_001519_3_0_1"/>
<dbReference type="OMA" id="CAPLDIN"/>
<dbReference type="Pfam" id="PF02020">
    <property type="entry name" value="W2"/>
    <property type="match status" value="1"/>
</dbReference>
<evidence type="ECO:0000256" key="1">
    <source>
        <dbReference type="ARBA" id="ARBA00005775"/>
    </source>
</evidence>
<evidence type="ECO:0000256" key="12">
    <source>
        <dbReference type="ARBA" id="ARBA00040449"/>
    </source>
</evidence>
<feature type="region of interest" description="Disordered" evidence="14">
    <location>
        <begin position="491"/>
        <end position="524"/>
    </location>
</feature>
<evidence type="ECO:0000256" key="13">
    <source>
        <dbReference type="ARBA" id="ARBA00046720"/>
    </source>
</evidence>
<feature type="compositionally biased region" description="Basic and acidic residues" evidence="14">
    <location>
        <begin position="317"/>
        <end position="339"/>
    </location>
</feature>
<evidence type="ECO:0000256" key="2">
    <source>
        <dbReference type="ARBA" id="ARBA00022481"/>
    </source>
</evidence>
<evidence type="ECO:0000256" key="10">
    <source>
        <dbReference type="ARBA" id="ARBA00022990"/>
    </source>
</evidence>
<keyword evidence="3" id="KW-0678">Repressor</keyword>
<evidence type="ECO:0000256" key="7">
    <source>
        <dbReference type="ARBA" id="ARBA00022843"/>
    </source>
</evidence>
<feature type="compositionally biased region" description="Polar residues" evidence="14">
    <location>
        <begin position="14"/>
        <end position="23"/>
    </location>
</feature>
<accession>N6UDT6</accession>
<feature type="compositionally biased region" description="Basic and acidic residues" evidence="14">
    <location>
        <begin position="386"/>
        <end position="399"/>
    </location>
</feature>
<evidence type="ECO:0000256" key="6">
    <source>
        <dbReference type="ARBA" id="ARBA00022553"/>
    </source>
</evidence>
<keyword evidence="4" id="KW-1017">Isopeptide bond</keyword>
<dbReference type="InterPro" id="IPR016024">
    <property type="entry name" value="ARM-type_fold"/>
</dbReference>
<dbReference type="InterPro" id="IPR003890">
    <property type="entry name" value="MIF4G-like_typ-3"/>
</dbReference>
<dbReference type="SUPFAM" id="SSF48371">
    <property type="entry name" value="ARM repeat"/>
    <property type="match status" value="3"/>
</dbReference>
<evidence type="ECO:0000256" key="9">
    <source>
        <dbReference type="ARBA" id="ARBA00022917"/>
    </source>
</evidence>
<protein>
    <recommendedName>
        <fullName evidence="12">Eukaryotic translation initiation factor 4 gamma 2</fullName>
    </recommendedName>
</protein>
<dbReference type="SMART" id="SM00515">
    <property type="entry name" value="eIF5C"/>
    <property type="match status" value="1"/>
</dbReference>
<keyword evidence="2" id="KW-0488">Methylation</keyword>
<dbReference type="InterPro" id="IPR003891">
    <property type="entry name" value="Initiation_fac_eIF4g_MI"/>
</dbReference>
<dbReference type="AlphaFoldDB" id="N6UDT6"/>
<dbReference type="PROSITE" id="PS51363">
    <property type="entry name" value="W2"/>
    <property type="match status" value="1"/>
</dbReference>
<evidence type="ECO:0000256" key="3">
    <source>
        <dbReference type="ARBA" id="ARBA00022491"/>
    </source>
</evidence>
<dbReference type="GO" id="GO:0003729">
    <property type="term" value="F:mRNA binding"/>
    <property type="evidence" value="ECO:0007669"/>
    <property type="project" value="TreeGrafter"/>
</dbReference>
<dbReference type="FunFam" id="1.25.40.180:FF:000061">
    <property type="entry name" value="Eukaryotic translation initiation factor 4 gamma 2"/>
    <property type="match status" value="1"/>
</dbReference>
<keyword evidence="5" id="KW-0396">Initiation factor</keyword>
<keyword evidence="9" id="KW-0648">Protein biosynthesis</keyword>
<dbReference type="InterPro" id="IPR003307">
    <property type="entry name" value="W2_domain"/>
</dbReference>